<dbReference type="Gene3D" id="3.40.630.190">
    <property type="entry name" value="LCP protein"/>
    <property type="match status" value="1"/>
</dbReference>
<evidence type="ECO:0000256" key="1">
    <source>
        <dbReference type="ARBA" id="ARBA00006068"/>
    </source>
</evidence>
<comment type="caution">
    <text evidence="3">The sequence shown here is derived from an EMBL/GenBank/DDBJ whole genome shotgun (WGS) entry which is preliminary data.</text>
</comment>
<proteinExistence type="inferred from homology"/>
<dbReference type="EMBL" id="SLYC01000023">
    <property type="protein sequence ID" value="TCQ01732.1"/>
    <property type="molecule type" value="Genomic_DNA"/>
</dbReference>
<sequence length="320" mass="35556">MKTFLRVFGISFICFVLLFSSIIWAFNTFMKDNHPNAHVPVIRDVDDSNFEDIDEPELKKLVRKNNRINMVVLGLDETRSDTIIFVSFDPKSKSADMISVPRDTYYPRAGFNGAAKKKINSAYGDHGATGVKAVISDLFFGIPVDYYVTLDYKGVASIVDSIGGVPVYIPQLMKYDDPWDKPPLHIHFEKGNHVLKGNDAVKFLRYRQPNAGSGAMDRMGDVGRIKAQQEFVQAAIKKALTLGNLPSLATNAVRFVRTDVELQEVTRLASSVVGIDTSNIKMHTLPGGASYQGGASYFFHDATETKDLLIKIYSGETETE</sequence>
<comment type="similarity">
    <text evidence="1">Belongs to the LytR/CpsA/Psr (LCP) family.</text>
</comment>
<dbReference type="OrthoDB" id="305468at2"/>
<dbReference type="AlphaFoldDB" id="A0A4R2THN3"/>
<organism evidence="3 4">
    <name type="scientific">Serpentinicella alkaliphila</name>
    <dbReference type="NCBI Taxonomy" id="1734049"/>
    <lineage>
        <taxon>Bacteria</taxon>
        <taxon>Bacillati</taxon>
        <taxon>Bacillota</taxon>
        <taxon>Clostridia</taxon>
        <taxon>Peptostreptococcales</taxon>
        <taxon>Natronincolaceae</taxon>
        <taxon>Serpentinicella</taxon>
    </lineage>
</organism>
<dbReference type="InterPro" id="IPR050922">
    <property type="entry name" value="LytR/CpsA/Psr_CW_biosynth"/>
</dbReference>
<dbReference type="NCBIfam" id="TIGR00350">
    <property type="entry name" value="lytR_cpsA_psr"/>
    <property type="match status" value="1"/>
</dbReference>
<accession>A0A4R2THN3</accession>
<protein>
    <submittedName>
        <fullName evidence="3">LytR family transcriptional attenuator</fullName>
    </submittedName>
</protein>
<dbReference type="Proteomes" id="UP000295504">
    <property type="component" value="Unassembled WGS sequence"/>
</dbReference>
<reference evidence="3 4" key="1">
    <citation type="submission" date="2019-03" db="EMBL/GenBank/DDBJ databases">
        <title>Genomic Encyclopedia of Type Strains, Phase IV (KMG-IV): sequencing the most valuable type-strain genomes for metagenomic binning, comparative biology and taxonomic classification.</title>
        <authorList>
            <person name="Goeker M."/>
        </authorList>
    </citation>
    <scope>NUCLEOTIDE SEQUENCE [LARGE SCALE GENOMIC DNA]</scope>
    <source>
        <strain evidence="3 4">DSM 100013</strain>
    </source>
</reference>
<dbReference type="RefSeq" id="WP_132848743.1">
    <property type="nucleotide sequence ID" value="NZ_CP058648.1"/>
</dbReference>
<gene>
    <name evidence="3" type="ORF">EDD79_10236</name>
</gene>
<evidence type="ECO:0000313" key="3">
    <source>
        <dbReference type="EMBL" id="TCQ01732.1"/>
    </source>
</evidence>
<name>A0A4R2THN3_9FIRM</name>
<dbReference type="PANTHER" id="PTHR33392">
    <property type="entry name" value="POLYISOPRENYL-TEICHOIC ACID--PEPTIDOGLYCAN TEICHOIC ACID TRANSFERASE TAGU"/>
    <property type="match status" value="1"/>
</dbReference>
<dbReference type="PANTHER" id="PTHR33392:SF6">
    <property type="entry name" value="POLYISOPRENYL-TEICHOIC ACID--PEPTIDOGLYCAN TEICHOIC ACID TRANSFERASE TAGU"/>
    <property type="match status" value="1"/>
</dbReference>
<evidence type="ECO:0000313" key="4">
    <source>
        <dbReference type="Proteomes" id="UP000295504"/>
    </source>
</evidence>
<feature type="domain" description="Cell envelope-related transcriptional attenuator" evidence="2">
    <location>
        <begin position="79"/>
        <end position="239"/>
    </location>
</feature>
<dbReference type="Pfam" id="PF03816">
    <property type="entry name" value="LytR_cpsA_psr"/>
    <property type="match status" value="1"/>
</dbReference>
<evidence type="ECO:0000259" key="2">
    <source>
        <dbReference type="Pfam" id="PF03816"/>
    </source>
</evidence>
<keyword evidence="4" id="KW-1185">Reference proteome</keyword>
<dbReference type="InterPro" id="IPR004474">
    <property type="entry name" value="LytR_CpsA_psr"/>
</dbReference>